<dbReference type="GO" id="GO:0006313">
    <property type="term" value="P:DNA transposition"/>
    <property type="evidence" value="ECO:0007669"/>
    <property type="project" value="InterPro"/>
</dbReference>
<feature type="domain" description="Transposase IS200-like" evidence="1">
    <location>
        <begin position="2"/>
        <end position="50"/>
    </location>
</feature>
<reference evidence="2" key="1">
    <citation type="submission" date="2023-10" db="EMBL/GenBank/DDBJ databases">
        <title>Screening of Alkalihalophilus pseudofirmusBZ-TG-HK211 and Its Alleviation of Salt Stress on Rapeseed Growth.</title>
        <authorList>
            <person name="Zhao B."/>
            <person name="Guo T."/>
        </authorList>
    </citation>
    <scope>NUCLEOTIDE SEQUENCE</scope>
    <source>
        <strain evidence="2">BZ-TG-HK211</strain>
    </source>
</reference>
<dbReference type="InterPro" id="IPR002686">
    <property type="entry name" value="Transposase_17"/>
</dbReference>
<proteinExistence type="predicted"/>
<gene>
    <name evidence="2" type="ORF">RYX45_19895</name>
</gene>
<evidence type="ECO:0000313" key="3">
    <source>
        <dbReference type="Proteomes" id="UP001285636"/>
    </source>
</evidence>
<organism evidence="2 3">
    <name type="scientific">Alkalihalophilus pseudofirmus</name>
    <name type="common">Bacillus pseudofirmus</name>
    <dbReference type="NCBI Taxonomy" id="79885"/>
    <lineage>
        <taxon>Bacteria</taxon>
        <taxon>Bacillati</taxon>
        <taxon>Bacillota</taxon>
        <taxon>Bacilli</taxon>
        <taxon>Bacillales</taxon>
        <taxon>Bacillaceae</taxon>
        <taxon>Alkalihalophilus</taxon>
    </lineage>
</organism>
<evidence type="ECO:0000313" key="2">
    <source>
        <dbReference type="EMBL" id="MDV2887446.1"/>
    </source>
</evidence>
<dbReference type="GO" id="GO:0003677">
    <property type="term" value="F:DNA binding"/>
    <property type="evidence" value="ECO:0007669"/>
    <property type="project" value="InterPro"/>
</dbReference>
<dbReference type="RefSeq" id="WP_323467714.1">
    <property type="nucleotide sequence ID" value="NZ_JAWJAY010000043.1"/>
</dbReference>
<dbReference type="AlphaFoldDB" id="A0AAJ2U4Y1"/>
<protein>
    <submittedName>
        <fullName evidence="2">Transposase</fullName>
    </submittedName>
</protein>
<dbReference type="Proteomes" id="UP001285636">
    <property type="component" value="Unassembled WGS sequence"/>
</dbReference>
<dbReference type="InterPro" id="IPR036515">
    <property type="entry name" value="Transposase_17_sf"/>
</dbReference>
<name>A0AAJ2U4Y1_ALKPS</name>
<comment type="caution">
    <text evidence="2">The sequence shown here is derived from an EMBL/GenBank/DDBJ whole genome shotgun (WGS) entry which is preliminary data.</text>
</comment>
<sequence>YKDVRSRFVKRDFPQIKQYLWKEMFGSQSYCLLTTGSAPIETIRKYIEPQGK</sequence>
<dbReference type="EMBL" id="JAWJAY010000043">
    <property type="protein sequence ID" value="MDV2887446.1"/>
    <property type="molecule type" value="Genomic_DNA"/>
</dbReference>
<dbReference type="SUPFAM" id="SSF143422">
    <property type="entry name" value="Transposase IS200-like"/>
    <property type="match status" value="1"/>
</dbReference>
<accession>A0AAJ2U4Y1</accession>
<feature type="non-terminal residue" evidence="2">
    <location>
        <position position="1"/>
    </location>
</feature>
<dbReference type="Pfam" id="PF01797">
    <property type="entry name" value="Y1_Tnp"/>
    <property type="match status" value="1"/>
</dbReference>
<dbReference type="GO" id="GO:0004803">
    <property type="term" value="F:transposase activity"/>
    <property type="evidence" value="ECO:0007669"/>
    <property type="project" value="InterPro"/>
</dbReference>
<evidence type="ECO:0000259" key="1">
    <source>
        <dbReference type="Pfam" id="PF01797"/>
    </source>
</evidence>
<dbReference type="Gene3D" id="3.30.70.1290">
    <property type="entry name" value="Transposase IS200-like"/>
    <property type="match status" value="1"/>
</dbReference>